<evidence type="ECO:0000256" key="1">
    <source>
        <dbReference type="SAM" id="MobiDB-lite"/>
    </source>
</evidence>
<accession>A0A8S0SR56</accession>
<proteinExistence type="predicted"/>
<protein>
    <submittedName>
        <fullName evidence="2">Uncharacterized protein</fullName>
    </submittedName>
</protein>
<evidence type="ECO:0000313" key="2">
    <source>
        <dbReference type="EMBL" id="CAA2994763.1"/>
    </source>
</evidence>
<gene>
    <name evidence="2" type="ORF">OLEA9_A026448</name>
</gene>
<feature type="region of interest" description="Disordered" evidence="1">
    <location>
        <begin position="1"/>
        <end position="46"/>
    </location>
</feature>
<organism evidence="2 3">
    <name type="scientific">Olea europaea subsp. europaea</name>
    <dbReference type="NCBI Taxonomy" id="158383"/>
    <lineage>
        <taxon>Eukaryota</taxon>
        <taxon>Viridiplantae</taxon>
        <taxon>Streptophyta</taxon>
        <taxon>Embryophyta</taxon>
        <taxon>Tracheophyta</taxon>
        <taxon>Spermatophyta</taxon>
        <taxon>Magnoliopsida</taxon>
        <taxon>eudicotyledons</taxon>
        <taxon>Gunneridae</taxon>
        <taxon>Pentapetalae</taxon>
        <taxon>asterids</taxon>
        <taxon>lamiids</taxon>
        <taxon>Lamiales</taxon>
        <taxon>Oleaceae</taxon>
        <taxon>Oleeae</taxon>
        <taxon>Olea</taxon>
    </lineage>
</organism>
<dbReference type="Proteomes" id="UP000594638">
    <property type="component" value="Unassembled WGS sequence"/>
</dbReference>
<feature type="compositionally biased region" description="Basic and acidic residues" evidence="1">
    <location>
        <begin position="1"/>
        <end position="11"/>
    </location>
</feature>
<name>A0A8S0SR56_OLEEU</name>
<dbReference type="EMBL" id="CACTIH010005480">
    <property type="protein sequence ID" value="CAA2994763.1"/>
    <property type="molecule type" value="Genomic_DNA"/>
</dbReference>
<comment type="caution">
    <text evidence="2">The sequence shown here is derived from an EMBL/GenBank/DDBJ whole genome shotgun (WGS) entry which is preliminary data.</text>
</comment>
<keyword evidence="3" id="KW-1185">Reference proteome</keyword>
<sequence>MNECRKQRSDARAGIINEEDEEQQFEDTDPKYDDDDDHEHKEIEPKNGECLVIQRVLVAPKPRAFKGSRRVPLRAEWASAGCT</sequence>
<evidence type="ECO:0000313" key="3">
    <source>
        <dbReference type="Proteomes" id="UP000594638"/>
    </source>
</evidence>
<feature type="compositionally biased region" description="Acidic residues" evidence="1">
    <location>
        <begin position="17"/>
        <end position="37"/>
    </location>
</feature>
<dbReference type="Gramene" id="OE9A026448T1">
    <property type="protein sequence ID" value="OE9A026448C1"/>
    <property type="gene ID" value="OE9A026448"/>
</dbReference>
<reference evidence="2 3" key="1">
    <citation type="submission" date="2019-12" db="EMBL/GenBank/DDBJ databases">
        <authorList>
            <person name="Alioto T."/>
            <person name="Alioto T."/>
            <person name="Gomez Garrido J."/>
        </authorList>
    </citation>
    <scope>NUCLEOTIDE SEQUENCE [LARGE SCALE GENOMIC DNA]</scope>
</reference>
<dbReference type="AlphaFoldDB" id="A0A8S0SR56"/>